<organism evidence="1 2">
    <name type="scientific">Physocladia obscura</name>
    <dbReference type="NCBI Taxonomy" id="109957"/>
    <lineage>
        <taxon>Eukaryota</taxon>
        <taxon>Fungi</taxon>
        <taxon>Fungi incertae sedis</taxon>
        <taxon>Chytridiomycota</taxon>
        <taxon>Chytridiomycota incertae sedis</taxon>
        <taxon>Chytridiomycetes</taxon>
        <taxon>Chytridiales</taxon>
        <taxon>Chytriomycetaceae</taxon>
        <taxon>Physocladia</taxon>
    </lineage>
</organism>
<sequence>MSSRFAFEREKLFQEKAQVQREIKNLDSRFSKFSEFSEFSEIAQQSLLVPQNITLNQSKKDCKNTWILPSLKISDSLKSLSNGKKFLLNDESESESEISMADENPHNSSASALLLQELASLRMDYLKSGGTNKLLLDQMNILESQFAVIANETVKTHEKFDDPPEAAHAIPTTFEEIDLITVPPYNQYRGFSVFMDMITGLPYFGGGTTTKIDLFYAVFNGAKPATPVESVNAVCYRQAVSFVGKSLIQEVERFYDISLEDSVENETITEMKPVAWTSFDLFTENFQLNQGRCIPNMLMYIRIVNPMLQPHHQRVNITQIDVRKNNTAATEYRMFKPNASSSEFYEGYLSDFDGYAIGSLDGSSHNNLAAIGSEQGSKLLASTSSLGINQEFYTNVWIRIDEIRNLHVIDDLNAKVRVKVSNQIDNNAWQSVFIEQGFSPGVFGWTDEIAELQLKDVIMNEETKLEIDIITSKKVFEHESVLTITPITANLFQKLEGNVIGQILNQDNPCELNLQIFSEGKYPKPFGFESKKLDHSFPFGTFFQKPTPTITNVTTARFLPESCTITRVFCYIADLRNLSQLDGFEQIDVPADLDSPALFPTFMKASKWIKIPPNLAQPETLIAIIKIFTIDKYTTQIQSVGISFFNLFITAEALKNKQQNQQQQNSNAQDLNGSSGLETTDQKIYLNEGYHQIALFKCSAEYSSKLKETSAAGGENFINCGTKKVPGCSLLLRLSAKDELTPKSYNDRVYNSSLSVPGQYESNMLYLLVKERLAELTVKQALEILKQNFTNIKNVTDQALIISMGRRINIEKGNFPGIDMSCILKYNHRWGFKIAVDGAENLKNKAFSLAMISLYPASNFYGSLRNSDAPGLSLNPPVKYNTRLNFASTVRSPAWEDGYLSYENIPYNPEMLFVVDIRCLGYSEREKKYLLQTQGWAVLNVFHEAGGKFVRFGAFQLPLFDGVPTIDILDRISKSESRSSEYATVVE</sequence>
<proteinExistence type="predicted"/>
<name>A0AAD5TAS9_9FUNG</name>
<dbReference type="Proteomes" id="UP001211907">
    <property type="component" value="Unassembled WGS sequence"/>
</dbReference>
<accession>A0AAD5TAS9</accession>
<comment type="caution">
    <text evidence="1">The sequence shown here is derived from an EMBL/GenBank/DDBJ whole genome shotgun (WGS) entry which is preliminary data.</text>
</comment>
<gene>
    <name evidence="1" type="primary">CCDC17</name>
    <name evidence="1" type="ORF">HK100_007053</name>
</gene>
<protein>
    <submittedName>
        <fullName evidence="1">Coiled-coil domain-containing protein 17</fullName>
    </submittedName>
</protein>
<reference evidence="1" key="1">
    <citation type="submission" date="2020-05" db="EMBL/GenBank/DDBJ databases">
        <title>Phylogenomic resolution of chytrid fungi.</title>
        <authorList>
            <person name="Stajich J.E."/>
            <person name="Amses K."/>
            <person name="Simmons R."/>
            <person name="Seto K."/>
            <person name="Myers J."/>
            <person name="Bonds A."/>
            <person name="Quandt C.A."/>
            <person name="Barry K."/>
            <person name="Liu P."/>
            <person name="Grigoriev I."/>
            <person name="Longcore J.E."/>
            <person name="James T.Y."/>
        </authorList>
    </citation>
    <scope>NUCLEOTIDE SEQUENCE</scope>
    <source>
        <strain evidence="1">JEL0513</strain>
    </source>
</reference>
<dbReference type="AlphaFoldDB" id="A0AAD5TAS9"/>
<dbReference type="PANTHER" id="PTHR33820:SF2">
    <property type="entry name" value="COILED-COIL DOMAIN-CONTAINING PROTEIN 17"/>
    <property type="match status" value="1"/>
</dbReference>
<dbReference type="EMBL" id="JADGJH010000330">
    <property type="protein sequence ID" value="KAJ3130988.1"/>
    <property type="molecule type" value="Genomic_DNA"/>
</dbReference>
<evidence type="ECO:0000313" key="2">
    <source>
        <dbReference type="Proteomes" id="UP001211907"/>
    </source>
</evidence>
<keyword evidence="2" id="KW-1185">Reference proteome</keyword>
<evidence type="ECO:0000313" key="1">
    <source>
        <dbReference type="EMBL" id="KAJ3130988.1"/>
    </source>
</evidence>
<dbReference type="InterPro" id="IPR038800">
    <property type="entry name" value="CCDC17"/>
</dbReference>
<dbReference type="PANTHER" id="PTHR33820">
    <property type="entry name" value="COILED-COIL DOMAIN-CONTAINING PROTEIN 17"/>
    <property type="match status" value="1"/>
</dbReference>